<dbReference type="GO" id="GO:0031468">
    <property type="term" value="P:nuclear membrane reassembly"/>
    <property type="evidence" value="ECO:0007669"/>
    <property type="project" value="TreeGrafter"/>
</dbReference>
<protein>
    <recommendedName>
        <fullName evidence="2">SEP domain-containing protein</fullName>
    </recommendedName>
</protein>
<accession>A0A1B6GBF3</accession>
<gene>
    <name evidence="3" type="ORF">g.2728</name>
</gene>
<sequence>MEPKREEKPNKPNPVKKSSDSKIVTLDSLKNTSDTDSDEDHGQAFYAGGSERSGQQILGPNKNHDMIKDMFKTLKERGAEIVDMNDLARKNSKKDKVKLFSGTGFKLGQASDDSVAVAGPSHSSGDSDSNYCAVLKLWRNGFTLNDGELRSYDDPENKAFMQTIHRGEIPKELLRNAENREIHVNLEDHHYEEYRQTPKKVQSFTGQGHYLGNIVPNVVQNSV</sequence>
<dbReference type="Pfam" id="PF08059">
    <property type="entry name" value="SEP"/>
    <property type="match status" value="1"/>
</dbReference>
<dbReference type="GO" id="GO:0007030">
    <property type="term" value="P:Golgi organization"/>
    <property type="evidence" value="ECO:0007669"/>
    <property type="project" value="TreeGrafter"/>
</dbReference>
<organism evidence="3">
    <name type="scientific">Cuerna arida</name>
    <dbReference type="NCBI Taxonomy" id="1464854"/>
    <lineage>
        <taxon>Eukaryota</taxon>
        <taxon>Metazoa</taxon>
        <taxon>Ecdysozoa</taxon>
        <taxon>Arthropoda</taxon>
        <taxon>Hexapoda</taxon>
        <taxon>Insecta</taxon>
        <taxon>Pterygota</taxon>
        <taxon>Neoptera</taxon>
        <taxon>Paraneoptera</taxon>
        <taxon>Hemiptera</taxon>
        <taxon>Auchenorrhyncha</taxon>
        <taxon>Membracoidea</taxon>
        <taxon>Cicadellidae</taxon>
        <taxon>Cicadellinae</taxon>
        <taxon>Proconiini</taxon>
        <taxon>Cuerna</taxon>
    </lineage>
</organism>
<dbReference type="GO" id="GO:0005634">
    <property type="term" value="C:nucleus"/>
    <property type="evidence" value="ECO:0007669"/>
    <property type="project" value="TreeGrafter"/>
</dbReference>
<dbReference type="SUPFAM" id="SSF102848">
    <property type="entry name" value="NSFL1 (p97 ATPase) cofactor p47, SEP domain"/>
    <property type="match status" value="1"/>
</dbReference>
<evidence type="ECO:0000313" key="3">
    <source>
        <dbReference type="EMBL" id="JAS59760.1"/>
    </source>
</evidence>
<dbReference type="AlphaFoldDB" id="A0A1B6GBF3"/>
<evidence type="ECO:0000259" key="2">
    <source>
        <dbReference type="PROSITE" id="PS51399"/>
    </source>
</evidence>
<dbReference type="GO" id="GO:0000045">
    <property type="term" value="P:autophagosome assembly"/>
    <property type="evidence" value="ECO:0007669"/>
    <property type="project" value="TreeGrafter"/>
</dbReference>
<dbReference type="Gene3D" id="3.30.420.210">
    <property type="entry name" value="SEP domain"/>
    <property type="match status" value="1"/>
</dbReference>
<dbReference type="GO" id="GO:0043161">
    <property type="term" value="P:proteasome-mediated ubiquitin-dependent protein catabolic process"/>
    <property type="evidence" value="ECO:0007669"/>
    <property type="project" value="TreeGrafter"/>
</dbReference>
<dbReference type="EMBL" id="GECZ01010009">
    <property type="protein sequence ID" value="JAS59760.1"/>
    <property type="molecule type" value="Transcribed_RNA"/>
</dbReference>
<proteinExistence type="predicted"/>
<dbReference type="GO" id="GO:0061025">
    <property type="term" value="P:membrane fusion"/>
    <property type="evidence" value="ECO:0007669"/>
    <property type="project" value="TreeGrafter"/>
</dbReference>
<dbReference type="PROSITE" id="PS51399">
    <property type="entry name" value="SEP"/>
    <property type="match status" value="1"/>
</dbReference>
<dbReference type="PANTHER" id="PTHR23333:SF20">
    <property type="entry name" value="NSFL1 COFACTOR P47"/>
    <property type="match status" value="1"/>
</dbReference>
<dbReference type="GO" id="GO:0005829">
    <property type="term" value="C:cytosol"/>
    <property type="evidence" value="ECO:0007669"/>
    <property type="project" value="TreeGrafter"/>
</dbReference>
<dbReference type="SMART" id="SM00553">
    <property type="entry name" value="SEP"/>
    <property type="match status" value="1"/>
</dbReference>
<feature type="region of interest" description="Disordered" evidence="1">
    <location>
        <begin position="1"/>
        <end position="63"/>
    </location>
</feature>
<feature type="compositionally biased region" description="Basic and acidic residues" evidence="1">
    <location>
        <begin position="1"/>
        <end position="10"/>
    </location>
</feature>
<dbReference type="InterPro" id="IPR012989">
    <property type="entry name" value="SEP_domain"/>
</dbReference>
<dbReference type="GO" id="GO:0043130">
    <property type="term" value="F:ubiquitin binding"/>
    <property type="evidence" value="ECO:0007669"/>
    <property type="project" value="TreeGrafter"/>
</dbReference>
<reference evidence="3" key="1">
    <citation type="submission" date="2015-11" db="EMBL/GenBank/DDBJ databases">
        <title>De novo transcriptome assembly of four potential Pierce s Disease insect vectors from Arizona vineyards.</title>
        <authorList>
            <person name="Tassone E.E."/>
        </authorList>
    </citation>
    <scope>NUCLEOTIDE SEQUENCE</scope>
</reference>
<dbReference type="PANTHER" id="PTHR23333">
    <property type="entry name" value="UBX DOMAIN CONTAINING PROTEIN"/>
    <property type="match status" value="1"/>
</dbReference>
<dbReference type="FunFam" id="3.30.420.210:FF:000002">
    <property type="entry name" value="UBX domain-containing protein 1"/>
    <property type="match status" value="1"/>
</dbReference>
<evidence type="ECO:0000256" key="1">
    <source>
        <dbReference type="SAM" id="MobiDB-lite"/>
    </source>
</evidence>
<name>A0A1B6GBF3_9HEMI</name>
<dbReference type="InterPro" id="IPR036241">
    <property type="entry name" value="NSFL1C_SEP_dom_sf"/>
</dbReference>
<feature type="domain" description="SEP" evidence="2">
    <location>
        <begin position="130"/>
        <end position="195"/>
    </location>
</feature>
<feature type="non-terminal residue" evidence="3">
    <location>
        <position position="223"/>
    </location>
</feature>